<keyword evidence="2 10" id="KW-0479">Metal-binding</keyword>
<evidence type="ECO:0000256" key="2">
    <source>
        <dbReference type="ARBA" id="ARBA00022723"/>
    </source>
</evidence>
<sequence>MASYHTLCSLHKVWRSGEPEQLAAELTTVAAARVGTERTTRQDDLLSAAPSMGCSISTSELRVPDLRVCLPDKDLTEPESRTEVKLLFLGSAGTGKSTLMKQLRMIHGSGYSQEERLLFRQNIYDNTIEGMRVLLQGMRKLRMDLTDQDLDKDMAAFLALSPKGAELTPALGRLAHRLWRRHEVQEAYRRCHEIRLSDAAVYFLQHLPRLAGTEYVPSEQDILHCRVETRTIIDISVEIRGVTFRLIDVGGQRSERRKWIHCFQGVTAVLFCVSLAAFDTWDASSEQRGLNQMTESLNIFDALWNSHWLEGSTFFLFLNKSDVFKEKLLVSKLSDAFPSYKGGNDYESATAFVQKMFLDVASRTNKAIFVHCTCATNKENVQLVFHVVAELILRDNMKSAGLF</sequence>
<keyword evidence="3 9" id="KW-0547">Nucleotide-binding</keyword>
<dbReference type="GO" id="GO:0007188">
    <property type="term" value="P:adenylate cyclase-modulating G protein-coupled receptor signaling pathway"/>
    <property type="evidence" value="ECO:0007669"/>
    <property type="project" value="TreeGrafter"/>
</dbReference>
<dbReference type="SMART" id="SM00275">
    <property type="entry name" value="G_alpha"/>
    <property type="match status" value="1"/>
</dbReference>
<feature type="binding site" evidence="9">
    <location>
        <begin position="248"/>
        <end position="252"/>
    </location>
    <ligand>
        <name>GTP</name>
        <dbReference type="ChEBI" id="CHEBI:37565"/>
    </ligand>
</feature>
<dbReference type="GO" id="GO:0031683">
    <property type="term" value="F:G-protein beta/gamma-subunit complex binding"/>
    <property type="evidence" value="ECO:0007669"/>
    <property type="project" value="InterPro"/>
</dbReference>
<evidence type="ECO:0000313" key="12">
    <source>
        <dbReference type="Proteomes" id="UP000440578"/>
    </source>
</evidence>
<dbReference type="GO" id="GO:0005737">
    <property type="term" value="C:cytoplasm"/>
    <property type="evidence" value="ECO:0007669"/>
    <property type="project" value="TreeGrafter"/>
</dbReference>
<evidence type="ECO:0000256" key="8">
    <source>
        <dbReference type="ARBA" id="ARBA00023288"/>
    </source>
</evidence>
<evidence type="ECO:0000313" key="11">
    <source>
        <dbReference type="EMBL" id="KAF0312436.1"/>
    </source>
</evidence>
<protein>
    <submittedName>
        <fullName evidence="11">Guanine nucleotide-binding protein G(I) subunit alpha-2</fullName>
    </submittedName>
</protein>
<evidence type="ECO:0000256" key="9">
    <source>
        <dbReference type="PIRSR" id="PIRSR601019-1"/>
    </source>
</evidence>
<name>A0A6A4WY31_AMPAM</name>
<dbReference type="InterPro" id="IPR001019">
    <property type="entry name" value="Gprotein_alpha_su"/>
</dbReference>
<dbReference type="SUPFAM" id="SSF47895">
    <property type="entry name" value="Transducin (alpha subunit), insertion domain"/>
    <property type="match status" value="1"/>
</dbReference>
<evidence type="ECO:0000256" key="1">
    <source>
        <dbReference type="ARBA" id="ARBA00022707"/>
    </source>
</evidence>
<feature type="binding site" evidence="9">
    <location>
        <position position="375"/>
    </location>
    <ligand>
        <name>GTP</name>
        <dbReference type="ChEBI" id="CHEBI:37565"/>
    </ligand>
</feature>
<dbReference type="FunFam" id="3.40.50.300:FF:002307">
    <property type="entry name" value="Guanine nucleotide-binding protein G(k) subunit alpha"/>
    <property type="match status" value="1"/>
</dbReference>
<evidence type="ECO:0000256" key="4">
    <source>
        <dbReference type="ARBA" id="ARBA00022842"/>
    </source>
</evidence>
<keyword evidence="7" id="KW-0807">Transducer</keyword>
<dbReference type="GO" id="GO:0005834">
    <property type="term" value="C:heterotrimeric G-protein complex"/>
    <property type="evidence" value="ECO:0007669"/>
    <property type="project" value="TreeGrafter"/>
</dbReference>
<comment type="caution">
    <text evidence="11">The sequence shown here is derived from an EMBL/GenBank/DDBJ whole genome shotgun (WGS) entry which is preliminary data.</text>
</comment>
<dbReference type="PANTHER" id="PTHR10218">
    <property type="entry name" value="GTP-BINDING PROTEIN ALPHA SUBUNIT"/>
    <property type="match status" value="1"/>
</dbReference>
<evidence type="ECO:0000256" key="7">
    <source>
        <dbReference type="ARBA" id="ARBA00023224"/>
    </source>
</evidence>
<dbReference type="PANTHER" id="PTHR10218:SF227">
    <property type="entry name" value="G PROTEIN ALPHA I SUBUNIT"/>
    <property type="match status" value="1"/>
</dbReference>
<dbReference type="AlphaFoldDB" id="A0A6A4WY31"/>
<dbReference type="Gene3D" id="1.10.400.10">
    <property type="entry name" value="GI Alpha 1, domain 2-like"/>
    <property type="match status" value="1"/>
</dbReference>
<proteinExistence type="predicted"/>
<feature type="binding site" evidence="10">
    <location>
        <position position="97"/>
    </location>
    <ligand>
        <name>Mg(2+)</name>
        <dbReference type="ChEBI" id="CHEBI:18420"/>
    </ligand>
</feature>
<dbReference type="SUPFAM" id="SSF52540">
    <property type="entry name" value="P-loop containing nucleoside triphosphate hydrolases"/>
    <property type="match status" value="1"/>
</dbReference>
<dbReference type="InterPro" id="IPR011025">
    <property type="entry name" value="GproteinA_insert"/>
</dbReference>
<keyword evidence="4 10" id="KW-0460">Magnesium</keyword>
<reference evidence="11 12" key="1">
    <citation type="submission" date="2019-07" db="EMBL/GenBank/DDBJ databases">
        <title>Draft genome assembly of a fouling barnacle, Amphibalanus amphitrite (Darwin, 1854): The first reference genome for Thecostraca.</title>
        <authorList>
            <person name="Kim W."/>
        </authorList>
    </citation>
    <scope>NUCLEOTIDE SEQUENCE [LARGE SCALE GENOMIC DNA]</scope>
    <source>
        <strain evidence="11">SNU_AA5</strain>
        <tissue evidence="11">Soma without cirri and trophi</tissue>
    </source>
</reference>
<dbReference type="Pfam" id="PF00503">
    <property type="entry name" value="G-alpha"/>
    <property type="match status" value="1"/>
</dbReference>
<dbReference type="PROSITE" id="PS51882">
    <property type="entry name" value="G_ALPHA"/>
    <property type="match status" value="1"/>
</dbReference>
<dbReference type="GO" id="GO:0046872">
    <property type="term" value="F:metal ion binding"/>
    <property type="evidence" value="ECO:0007669"/>
    <property type="project" value="UniProtKB-KW"/>
</dbReference>
<dbReference type="Gene3D" id="3.40.50.300">
    <property type="entry name" value="P-loop containing nucleotide triphosphate hydrolases"/>
    <property type="match status" value="1"/>
</dbReference>
<dbReference type="GO" id="GO:0001664">
    <property type="term" value="F:G protein-coupled receptor binding"/>
    <property type="evidence" value="ECO:0007669"/>
    <property type="project" value="TreeGrafter"/>
</dbReference>
<dbReference type="EMBL" id="VIIS01000170">
    <property type="protein sequence ID" value="KAF0312436.1"/>
    <property type="molecule type" value="Genomic_DNA"/>
</dbReference>
<keyword evidence="12" id="KW-1185">Reference proteome</keyword>
<gene>
    <name evidence="11" type="primary">Gnai2</name>
    <name evidence="11" type="ORF">FJT64_001784</name>
</gene>
<keyword evidence="8" id="KW-0449">Lipoprotein</keyword>
<feature type="binding site" evidence="9">
    <location>
        <begin position="223"/>
        <end position="229"/>
    </location>
    <ligand>
        <name>GTP</name>
        <dbReference type="ChEBI" id="CHEBI:37565"/>
    </ligand>
</feature>
<dbReference type="InterPro" id="IPR027417">
    <property type="entry name" value="P-loop_NTPase"/>
</dbReference>
<keyword evidence="1" id="KW-0519">Myristate</keyword>
<evidence type="ECO:0000256" key="3">
    <source>
        <dbReference type="ARBA" id="ARBA00022741"/>
    </source>
</evidence>
<accession>A0A6A4WY31</accession>
<evidence type="ECO:0000256" key="6">
    <source>
        <dbReference type="ARBA" id="ARBA00023139"/>
    </source>
</evidence>
<dbReference type="Proteomes" id="UP000440578">
    <property type="component" value="Unassembled WGS sequence"/>
</dbReference>
<keyword evidence="6" id="KW-0564">Palmitate</keyword>
<dbReference type="OrthoDB" id="5817230at2759"/>
<dbReference type="CDD" id="cd00066">
    <property type="entry name" value="G-alpha"/>
    <property type="match status" value="1"/>
</dbReference>
<dbReference type="PRINTS" id="PR00318">
    <property type="entry name" value="GPROTEINA"/>
</dbReference>
<dbReference type="GO" id="GO:0005525">
    <property type="term" value="F:GTP binding"/>
    <property type="evidence" value="ECO:0007669"/>
    <property type="project" value="UniProtKB-KW"/>
</dbReference>
<keyword evidence="5 9" id="KW-0342">GTP-binding</keyword>
<feature type="binding site" evidence="9">
    <location>
        <begin position="319"/>
        <end position="322"/>
    </location>
    <ligand>
        <name>GTP</name>
        <dbReference type="ChEBI" id="CHEBI:37565"/>
    </ligand>
</feature>
<dbReference type="GO" id="GO:0003924">
    <property type="term" value="F:GTPase activity"/>
    <property type="evidence" value="ECO:0007669"/>
    <property type="project" value="InterPro"/>
</dbReference>
<organism evidence="11 12">
    <name type="scientific">Amphibalanus amphitrite</name>
    <name type="common">Striped barnacle</name>
    <name type="synonym">Balanus amphitrite</name>
    <dbReference type="NCBI Taxonomy" id="1232801"/>
    <lineage>
        <taxon>Eukaryota</taxon>
        <taxon>Metazoa</taxon>
        <taxon>Ecdysozoa</taxon>
        <taxon>Arthropoda</taxon>
        <taxon>Crustacea</taxon>
        <taxon>Multicrustacea</taxon>
        <taxon>Cirripedia</taxon>
        <taxon>Thoracica</taxon>
        <taxon>Thoracicalcarea</taxon>
        <taxon>Balanomorpha</taxon>
        <taxon>Balanoidea</taxon>
        <taxon>Balanidae</taxon>
        <taxon>Amphibalaninae</taxon>
        <taxon>Amphibalanus</taxon>
    </lineage>
</organism>
<evidence type="ECO:0000256" key="10">
    <source>
        <dbReference type="PIRSR" id="PIRSR601019-2"/>
    </source>
</evidence>
<feature type="binding site" evidence="10">
    <location>
        <position position="229"/>
    </location>
    <ligand>
        <name>Mg(2+)</name>
        <dbReference type="ChEBI" id="CHEBI:18420"/>
    </ligand>
</feature>
<evidence type="ECO:0000256" key="5">
    <source>
        <dbReference type="ARBA" id="ARBA00023134"/>
    </source>
</evidence>